<sequence>MSNKQEDFCRSARADYVKLKNLVYRRLQVSIGACKQEIKSSLNEFSIAGYCPCYVKEVTKDSSAELNGIKRGDLLIEINAVNCYRATVKTINSLLKPVDGKINLTIYRRLKNSEKAYQISKILSDEKKKFLKPLINKKIKNSKNGSLISKWLRPSLWLSCAQPTNTTIS</sequence>
<name>A0A3M7S7U3_BRAPC</name>
<dbReference type="Pfam" id="PF00595">
    <property type="entry name" value="PDZ"/>
    <property type="match status" value="1"/>
</dbReference>
<organism evidence="2 3">
    <name type="scientific">Brachionus plicatilis</name>
    <name type="common">Marine rotifer</name>
    <name type="synonym">Brachionus muelleri</name>
    <dbReference type="NCBI Taxonomy" id="10195"/>
    <lineage>
        <taxon>Eukaryota</taxon>
        <taxon>Metazoa</taxon>
        <taxon>Spiralia</taxon>
        <taxon>Gnathifera</taxon>
        <taxon>Rotifera</taxon>
        <taxon>Eurotatoria</taxon>
        <taxon>Monogononta</taxon>
        <taxon>Pseudotrocha</taxon>
        <taxon>Ploima</taxon>
        <taxon>Brachionidae</taxon>
        <taxon>Brachionus</taxon>
    </lineage>
</organism>
<proteinExistence type="predicted"/>
<dbReference type="SUPFAM" id="SSF50156">
    <property type="entry name" value="PDZ domain-like"/>
    <property type="match status" value="1"/>
</dbReference>
<dbReference type="SMART" id="SM00228">
    <property type="entry name" value="PDZ"/>
    <property type="match status" value="1"/>
</dbReference>
<evidence type="ECO:0000259" key="1">
    <source>
        <dbReference type="PROSITE" id="PS50106"/>
    </source>
</evidence>
<dbReference type="CDD" id="cd00136">
    <property type="entry name" value="PDZ_canonical"/>
    <property type="match status" value="1"/>
</dbReference>
<protein>
    <recommendedName>
        <fullName evidence="1">PDZ domain-containing protein</fullName>
    </recommendedName>
</protein>
<dbReference type="AlphaFoldDB" id="A0A3M7S7U3"/>
<dbReference type="InterPro" id="IPR001478">
    <property type="entry name" value="PDZ"/>
</dbReference>
<dbReference type="OrthoDB" id="44841at2759"/>
<comment type="caution">
    <text evidence="2">The sequence shown here is derived from an EMBL/GenBank/DDBJ whole genome shotgun (WGS) entry which is preliminary data.</text>
</comment>
<accession>A0A3M7S7U3</accession>
<keyword evidence="3" id="KW-1185">Reference proteome</keyword>
<dbReference type="PROSITE" id="PS50106">
    <property type="entry name" value="PDZ"/>
    <property type="match status" value="1"/>
</dbReference>
<reference evidence="2 3" key="1">
    <citation type="journal article" date="2018" name="Sci. Rep.">
        <title>Genomic signatures of local adaptation to the degree of environmental predictability in rotifers.</title>
        <authorList>
            <person name="Franch-Gras L."/>
            <person name="Hahn C."/>
            <person name="Garcia-Roger E.M."/>
            <person name="Carmona M.J."/>
            <person name="Serra M."/>
            <person name="Gomez A."/>
        </authorList>
    </citation>
    <scope>NUCLEOTIDE SEQUENCE [LARGE SCALE GENOMIC DNA]</scope>
    <source>
        <strain evidence="2">HYR1</strain>
    </source>
</reference>
<evidence type="ECO:0000313" key="3">
    <source>
        <dbReference type="Proteomes" id="UP000276133"/>
    </source>
</evidence>
<feature type="non-terminal residue" evidence="2">
    <location>
        <position position="169"/>
    </location>
</feature>
<evidence type="ECO:0000313" key="2">
    <source>
        <dbReference type="EMBL" id="RNA31640.1"/>
    </source>
</evidence>
<gene>
    <name evidence="2" type="ORF">BpHYR1_045905</name>
</gene>
<dbReference type="Gene3D" id="2.30.42.10">
    <property type="match status" value="1"/>
</dbReference>
<feature type="domain" description="PDZ" evidence="1">
    <location>
        <begin position="54"/>
        <end position="110"/>
    </location>
</feature>
<dbReference type="InterPro" id="IPR036034">
    <property type="entry name" value="PDZ_sf"/>
</dbReference>
<dbReference type="Proteomes" id="UP000276133">
    <property type="component" value="Unassembled WGS sequence"/>
</dbReference>
<dbReference type="EMBL" id="REGN01001916">
    <property type="protein sequence ID" value="RNA31640.1"/>
    <property type="molecule type" value="Genomic_DNA"/>
</dbReference>